<keyword evidence="4" id="KW-1185">Reference proteome</keyword>
<dbReference type="AlphaFoldDB" id="A0A022Q9B7"/>
<accession>A0A022Q9B7</accession>
<evidence type="ECO:0000313" key="4">
    <source>
        <dbReference type="Proteomes" id="UP000030748"/>
    </source>
</evidence>
<feature type="chain" id="PRO_5001506676" evidence="2">
    <location>
        <begin position="17"/>
        <end position="109"/>
    </location>
</feature>
<dbReference type="EMBL" id="KI632003">
    <property type="protein sequence ID" value="EYU25292.1"/>
    <property type="molecule type" value="Genomic_DNA"/>
</dbReference>
<evidence type="ECO:0000256" key="1">
    <source>
        <dbReference type="SAM" id="MobiDB-lite"/>
    </source>
</evidence>
<name>A0A022Q9B7_ERYGU</name>
<gene>
    <name evidence="3" type="ORF">MIMGU_mgv1a016739mg</name>
</gene>
<sequence length="109" mass="12170">MIIIVTVTLFILFSEQNQLRLRPADLSRRHHRGGRRRRRRSGGRGSIHQRERALAPRPPDRVRNVGVPRRGVRAVAAGLVHGALAVLVIRASLDAHIAARDAAFEHSPE</sequence>
<feature type="compositionally biased region" description="Basic and acidic residues" evidence="1">
    <location>
        <begin position="48"/>
        <end position="63"/>
    </location>
</feature>
<organism evidence="3 4">
    <name type="scientific">Erythranthe guttata</name>
    <name type="common">Yellow monkey flower</name>
    <name type="synonym">Mimulus guttatus</name>
    <dbReference type="NCBI Taxonomy" id="4155"/>
    <lineage>
        <taxon>Eukaryota</taxon>
        <taxon>Viridiplantae</taxon>
        <taxon>Streptophyta</taxon>
        <taxon>Embryophyta</taxon>
        <taxon>Tracheophyta</taxon>
        <taxon>Spermatophyta</taxon>
        <taxon>Magnoliopsida</taxon>
        <taxon>eudicotyledons</taxon>
        <taxon>Gunneridae</taxon>
        <taxon>Pentapetalae</taxon>
        <taxon>asterids</taxon>
        <taxon>lamiids</taxon>
        <taxon>Lamiales</taxon>
        <taxon>Phrymaceae</taxon>
        <taxon>Erythranthe</taxon>
    </lineage>
</organism>
<evidence type="ECO:0000256" key="2">
    <source>
        <dbReference type="SAM" id="SignalP"/>
    </source>
</evidence>
<protein>
    <submittedName>
        <fullName evidence="3">Uncharacterized protein</fullName>
    </submittedName>
</protein>
<evidence type="ECO:0000313" key="3">
    <source>
        <dbReference type="EMBL" id="EYU25292.1"/>
    </source>
</evidence>
<reference evidence="3 4" key="1">
    <citation type="journal article" date="2013" name="Proc. Natl. Acad. Sci. U.S.A.">
        <title>Fine-scale variation in meiotic recombination in Mimulus inferred from population shotgun sequencing.</title>
        <authorList>
            <person name="Hellsten U."/>
            <person name="Wright K.M."/>
            <person name="Jenkins J."/>
            <person name="Shu S."/>
            <person name="Yuan Y."/>
            <person name="Wessler S.R."/>
            <person name="Schmutz J."/>
            <person name="Willis J.H."/>
            <person name="Rokhsar D.S."/>
        </authorList>
    </citation>
    <scope>NUCLEOTIDE SEQUENCE [LARGE SCALE GENOMIC DNA]</scope>
    <source>
        <strain evidence="4">cv. DUN x IM62</strain>
    </source>
</reference>
<feature type="region of interest" description="Disordered" evidence="1">
    <location>
        <begin position="24"/>
        <end position="65"/>
    </location>
</feature>
<feature type="compositionally biased region" description="Basic residues" evidence="1">
    <location>
        <begin position="28"/>
        <end position="42"/>
    </location>
</feature>
<proteinExistence type="predicted"/>
<dbReference type="Proteomes" id="UP000030748">
    <property type="component" value="Unassembled WGS sequence"/>
</dbReference>
<feature type="signal peptide" evidence="2">
    <location>
        <begin position="1"/>
        <end position="16"/>
    </location>
</feature>
<keyword evidence="2" id="KW-0732">Signal</keyword>